<proteinExistence type="inferred from homology"/>
<dbReference type="RefSeq" id="WP_350347661.1">
    <property type="nucleotide sequence ID" value="NZ_CP158374.1"/>
</dbReference>
<evidence type="ECO:0000256" key="2">
    <source>
        <dbReference type="ARBA" id="ARBA00023002"/>
    </source>
</evidence>
<dbReference type="SUPFAM" id="SSF51735">
    <property type="entry name" value="NAD(P)-binding Rossmann-fold domains"/>
    <property type="match status" value="1"/>
</dbReference>
<dbReference type="PRINTS" id="PR00081">
    <property type="entry name" value="GDHRDH"/>
</dbReference>
<keyword evidence="2 3" id="KW-0560">Oxidoreductase</keyword>
<name>A0AAU7W5B6_9MICO</name>
<comment type="similarity">
    <text evidence="1">Belongs to the short-chain dehydrogenases/reductases (SDR) family.</text>
</comment>
<dbReference type="GO" id="GO:0016491">
    <property type="term" value="F:oxidoreductase activity"/>
    <property type="evidence" value="ECO:0007669"/>
    <property type="project" value="UniProtKB-KW"/>
</dbReference>
<sequence length="321" mass="32926">MSFMSGPSEVPSSSSLVDPAVGVESAICNSRVASRTQTCNYRIARQNRAHNENGGGAMLLEDKVAVIHGGGGSIGAAAARVFAREGARLYLAGRSLPRLEAAAAAARAEGADVSIAVVDAMDQDAVDRHVDGIADATGRVDIALNTVGFDHVQGRSIAETSVEEYLHPIDGYLRTNFVTAKAASRHMIAQGSGVILTVSTPGARLTGLGLLGNAAQSAGLEGFSRALAGELGPAGIRVVCVRPHAMSDALPTSYTREMFARTAAASGTPMDEWFAGLAGMTLLGRLPVLDETAEYLAFAASDRAGSMTGAIANLSAGALVD</sequence>
<gene>
    <name evidence="3" type="ORF">ABIQ69_13605</name>
</gene>
<dbReference type="InterPro" id="IPR002347">
    <property type="entry name" value="SDR_fam"/>
</dbReference>
<reference evidence="3" key="1">
    <citation type="submission" date="2024-05" db="EMBL/GenBank/DDBJ databases">
        <authorList>
            <person name="Yu L."/>
        </authorList>
    </citation>
    <scope>NUCLEOTIDE SEQUENCE</scope>
    <source>
        <strain evidence="3">G08B096</strain>
    </source>
</reference>
<evidence type="ECO:0000256" key="1">
    <source>
        <dbReference type="ARBA" id="ARBA00006484"/>
    </source>
</evidence>
<dbReference type="Gene3D" id="3.40.50.720">
    <property type="entry name" value="NAD(P)-binding Rossmann-like Domain"/>
    <property type="match status" value="1"/>
</dbReference>
<dbReference type="PANTHER" id="PTHR43669:SF3">
    <property type="entry name" value="ALCOHOL DEHYDROGENASE, PUTATIVE (AFU_ORTHOLOGUE AFUA_3G03445)-RELATED"/>
    <property type="match status" value="1"/>
</dbReference>
<dbReference type="EMBL" id="CP158374">
    <property type="protein sequence ID" value="XBX81639.1"/>
    <property type="molecule type" value="Genomic_DNA"/>
</dbReference>
<dbReference type="EC" id="1.-.-.-" evidence="3"/>
<dbReference type="Pfam" id="PF13561">
    <property type="entry name" value="adh_short_C2"/>
    <property type="match status" value="1"/>
</dbReference>
<dbReference type="CDD" id="cd05233">
    <property type="entry name" value="SDR_c"/>
    <property type="match status" value="1"/>
</dbReference>
<protein>
    <submittedName>
        <fullName evidence="3">SDR family oxidoreductase</fullName>
        <ecNumber evidence="3">1.-.-.-</ecNumber>
    </submittedName>
</protein>
<accession>A0AAU7W5B6</accession>
<dbReference type="PANTHER" id="PTHR43669">
    <property type="entry name" value="5-KETO-D-GLUCONATE 5-REDUCTASE"/>
    <property type="match status" value="1"/>
</dbReference>
<dbReference type="AlphaFoldDB" id="A0AAU7W5B6"/>
<organism evidence="3">
    <name type="scientific">Agromyces sp. G08B096</name>
    <dbReference type="NCBI Taxonomy" id="3156399"/>
    <lineage>
        <taxon>Bacteria</taxon>
        <taxon>Bacillati</taxon>
        <taxon>Actinomycetota</taxon>
        <taxon>Actinomycetes</taxon>
        <taxon>Micrococcales</taxon>
        <taxon>Microbacteriaceae</taxon>
        <taxon>Agromyces</taxon>
    </lineage>
</organism>
<evidence type="ECO:0000313" key="3">
    <source>
        <dbReference type="EMBL" id="XBX81639.1"/>
    </source>
</evidence>
<dbReference type="InterPro" id="IPR036291">
    <property type="entry name" value="NAD(P)-bd_dom_sf"/>
</dbReference>